<proteinExistence type="predicted"/>
<evidence type="ECO:0000256" key="1">
    <source>
        <dbReference type="ARBA" id="ARBA00022737"/>
    </source>
</evidence>
<organism evidence="4 5">
    <name type="scientific">Rotaria magnacalcarata</name>
    <dbReference type="NCBI Taxonomy" id="392030"/>
    <lineage>
        <taxon>Eukaryota</taxon>
        <taxon>Metazoa</taxon>
        <taxon>Spiralia</taxon>
        <taxon>Gnathifera</taxon>
        <taxon>Rotifera</taxon>
        <taxon>Eurotatoria</taxon>
        <taxon>Bdelloidea</taxon>
        <taxon>Philodinida</taxon>
        <taxon>Philodinidae</taxon>
        <taxon>Rotaria</taxon>
    </lineage>
</organism>
<dbReference type="PANTHER" id="PTHR13561">
    <property type="entry name" value="DNA REPLICATION REGULATOR DPB11-RELATED"/>
    <property type="match status" value="1"/>
</dbReference>
<feature type="region of interest" description="Disordered" evidence="2">
    <location>
        <begin position="221"/>
        <end position="249"/>
    </location>
</feature>
<keyword evidence="1" id="KW-0677">Repeat</keyword>
<evidence type="ECO:0000256" key="2">
    <source>
        <dbReference type="SAM" id="MobiDB-lite"/>
    </source>
</evidence>
<accession>A0A8S3BE72</accession>
<dbReference type="GO" id="GO:0007095">
    <property type="term" value="P:mitotic G2 DNA damage checkpoint signaling"/>
    <property type="evidence" value="ECO:0007669"/>
    <property type="project" value="TreeGrafter"/>
</dbReference>
<dbReference type="AlphaFoldDB" id="A0A8S3BE72"/>
<protein>
    <recommendedName>
        <fullName evidence="3">BRCT domain-containing protein</fullName>
    </recommendedName>
</protein>
<dbReference type="InterPro" id="IPR001357">
    <property type="entry name" value="BRCT_dom"/>
</dbReference>
<dbReference type="PANTHER" id="PTHR13561:SF20">
    <property type="entry name" value="DNA TOPOISOMERASE 2-BINDING PROTEIN 1"/>
    <property type="match status" value="1"/>
</dbReference>
<dbReference type="Gene3D" id="3.40.50.10190">
    <property type="entry name" value="BRCT domain"/>
    <property type="match status" value="2"/>
</dbReference>
<feature type="domain" description="BRCT" evidence="3">
    <location>
        <begin position="109"/>
        <end position="217"/>
    </location>
</feature>
<evidence type="ECO:0000313" key="4">
    <source>
        <dbReference type="EMBL" id="CAF4769861.1"/>
    </source>
</evidence>
<evidence type="ECO:0000313" key="5">
    <source>
        <dbReference type="Proteomes" id="UP000676336"/>
    </source>
</evidence>
<reference evidence="4" key="1">
    <citation type="submission" date="2021-02" db="EMBL/GenBank/DDBJ databases">
        <authorList>
            <person name="Nowell W R."/>
        </authorList>
    </citation>
    <scope>NUCLEOTIDE SEQUENCE</scope>
</reference>
<gene>
    <name evidence="4" type="ORF">SMN809_LOCUS45895</name>
</gene>
<dbReference type="Pfam" id="PF00533">
    <property type="entry name" value="BRCT"/>
    <property type="match status" value="2"/>
</dbReference>
<feature type="domain" description="BRCT" evidence="3">
    <location>
        <begin position="4"/>
        <end position="92"/>
    </location>
</feature>
<feature type="non-terminal residue" evidence="4">
    <location>
        <position position="249"/>
    </location>
</feature>
<comment type="caution">
    <text evidence="4">The sequence shown here is derived from an EMBL/GenBank/DDBJ whole genome shotgun (WGS) entry which is preliminary data.</text>
</comment>
<dbReference type="GO" id="GO:0033314">
    <property type="term" value="P:mitotic DNA replication checkpoint signaling"/>
    <property type="evidence" value="ECO:0007669"/>
    <property type="project" value="TreeGrafter"/>
</dbReference>
<dbReference type="SUPFAM" id="SSF52113">
    <property type="entry name" value="BRCT domain"/>
    <property type="match status" value="2"/>
</dbReference>
<dbReference type="PROSITE" id="PS50172">
    <property type="entry name" value="BRCT"/>
    <property type="match status" value="2"/>
</dbReference>
<dbReference type="GO" id="GO:0006270">
    <property type="term" value="P:DNA replication initiation"/>
    <property type="evidence" value="ECO:0007669"/>
    <property type="project" value="TreeGrafter"/>
</dbReference>
<dbReference type="SMART" id="SM00292">
    <property type="entry name" value="BRCT"/>
    <property type="match status" value="2"/>
</dbReference>
<feature type="compositionally biased region" description="Polar residues" evidence="2">
    <location>
        <begin position="221"/>
        <end position="236"/>
    </location>
</feature>
<dbReference type="InterPro" id="IPR036420">
    <property type="entry name" value="BRCT_dom_sf"/>
</dbReference>
<sequence>MSTNDSKLFSSIKYFTTGFRDPAIETEFKQNGATRLFYLTEKTTHVICDDFESNKSELEQAIEIYQTPIVTSDWIKACLKSDTLLPIDSYRSVDNTNNHDNTKEGDKDNIKRLFHSCTFANANLLNDDHNKIYALATYYGGRWMANLDSFVCTHIICASALPADYKLGHIYNSSEDIDERLQDAYEIQSERVHLVTPDWIIDCINENNLFDEDNYHPDLLKNSNESMDIDENTGNNVHRRSTDESTSKK</sequence>
<name>A0A8S3BE72_9BILA</name>
<feature type="compositionally biased region" description="Basic and acidic residues" evidence="2">
    <location>
        <begin position="240"/>
        <end position="249"/>
    </location>
</feature>
<dbReference type="Proteomes" id="UP000676336">
    <property type="component" value="Unassembled WGS sequence"/>
</dbReference>
<evidence type="ECO:0000259" key="3">
    <source>
        <dbReference type="PROSITE" id="PS50172"/>
    </source>
</evidence>
<dbReference type="EMBL" id="CAJOBI010141450">
    <property type="protein sequence ID" value="CAF4769861.1"/>
    <property type="molecule type" value="Genomic_DNA"/>
</dbReference>